<dbReference type="Proteomes" id="UP000016743">
    <property type="component" value="Chromosome"/>
</dbReference>
<dbReference type="PANTHER" id="PTHR33238:SF10">
    <property type="entry name" value="IRON-DEPENDENT REPRESSOR IDER"/>
    <property type="match status" value="1"/>
</dbReference>
<keyword evidence="6" id="KW-0238">DNA-binding</keyword>
<gene>
    <name evidence="9" type="ORF">O159_25510</name>
</gene>
<dbReference type="InterPro" id="IPR001367">
    <property type="entry name" value="Fe_dep_repressor"/>
</dbReference>
<comment type="subunit">
    <text evidence="3">Homodimer.</text>
</comment>
<dbReference type="PROSITE" id="PS50944">
    <property type="entry name" value="HTH_DTXR"/>
    <property type="match status" value="1"/>
</dbReference>
<dbReference type="STRING" id="1389489.O159_25510"/>
<dbReference type="SUPFAM" id="SSF47979">
    <property type="entry name" value="Iron-dependent repressor protein, dimerization domain"/>
    <property type="match status" value="1"/>
</dbReference>
<evidence type="ECO:0000313" key="10">
    <source>
        <dbReference type="Proteomes" id="UP000016743"/>
    </source>
</evidence>
<dbReference type="InterPro" id="IPR022687">
    <property type="entry name" value="HTH_DTXR"/>
</dbReference>
<dbReference type="GO" id="GO:0003677">
    <property type="term" value="F:DNA binding"/>
    <property type="evidence" value="ECO:0007669"/>
    <property type="project" value="UniProtKB-KW"/>
</dbReference>
<evidence type="ECO:0000259" key="8">
    <source>
        <dbReference type="PROSITE" id="PS50944"/>
    </source>
</evidence>
<dbReference type="InterPro" id="IPR036421">
    <property type="entry name" value="Fe_dep_repressor_sf"/>
</dbReference>
<name>U3PCK2_LEIXC</name>
<dbReference type="Pfam" id="PF02742">
    <property type="entry name" value="Fe_dep_repr_C"/>
    <property type="match status" value="1"/>
</dbReference>
<dbReference type="eggNOG" id="COG1321">
    <property type="taxonomic scope" value="Bacteria"/>
</dbReference>
<evidence type="ECO:0000256" key="4">
    <source>
        <dbReference type="ARBA" id="ARBA00023004"/>
    </source>
</evidence>
<organism evidence="9 10">
    <name type="scientific">Leifsonia xyli subsp. cynodontis DSM 46306</name>
    <dbReference type="NCBI Taxonomy" id="1389489"/>
    <lineage>
        <taxon>Bacteria</taxon>
        <taxon>Bacillati</taxon>
        <taxon>Actinomycetota</taxon>
        <taxon>Actinomycetes</taxon>
        <taxon>Micrococcales</taxon>
        <taxon>Microbacteriaceae</taxon>
        <taxon>Leifsonia</taxon>
    </lineage>
</organism>
<keyword evidence="7" id="KW-0804">Transcription</keyword>
<evidence type="ECO:0000256" key="6">
    <source>
        <dbReference type="ARBA" id="ARBA00023125"/>
    </source>
</evidence>
<dbReference type="RefSeq" id="WP_021755954.1">
    <property type="nucleotide sequence ID" value="NC_022438.1"/>
</dbReference>
<keyword evidence="5" id="KW-0805">Transcription regulation</keyword>
<dbReference type="InterPro" id="IPR038157">
    <property type="entry name" value="FeoA_core_dom"/>
</dbReference>
<dbReference type="SMART" id="SM00529">
    <property type="entry name" value="HTH_DTXR"/>
    <property type="match status" value="1"/>
</dbReference>
<dbReference type="EMBL" id="CP006734">
    <property type="protein sequence ID" value="AGW42482.1"/>
    <property type="molecule type" value="Genomic_DNA"/>
</dbReference>
<feature type="domain" description="HTH dtxR-type" evidence="8">
    <location>
        <begin position="6"/>
        <end position="67"/>
    </location>
</feature>
<accession>U3PCK2</accession>
<evidence type="ECO:0000256" key="5">
    <source>
        <dbReference type="ARBA" id="ARBA00023015"/>
    </source>
</evidence>
<dbReference type="OrthoDB" id="3208141at2"/>
<evidence type="ECO:0000256" key="2">
    <source>
        <dbReference type="ARBA" id="ARBA00007871"/>
    </source>
</evidence>
<dbReference type="Gene3D" id="1.10.10.10">
    <property type="entry name" value="Winged helix-like DNA-binding domain superfamily/Winged helix DNA-binding domain"/>
    <property type="match status" value="1"/>
</dbReference>
<dbReference type="AlphaFoldDB" id="U3PCK2"/>
<dbReference type="InterPro" id="IPR022689">
    <property type="entry name" value="Iron_dep_repressor"/>
</dbReference>
<dbReference type="SUPFAM" id="SSF46785">
    <property type="entry name" value="Winged helix' DNA-binding domain"/>
    <property type="match status" value="1"/>
</dbReference>
<dbReference type="GO" id="GO:0045892">
    <property type="term" value="P:negative regulation of DNA-templated transcription"/>
    <property type="evidence" value="ECO:0007669"/>
    <property type="project" value="TreeGrafter"/>
</dbReference>
<dbReference type="Pfam" id="PF01325">
    <property type="entry name" value="Fe_dep_repress"/>
    <property type="match status" value="1"/>
</dbReference>
<keyword evidence="4" id="KW-0408">Iron</keyword>
<dbReference type="GO" id="GO:0046983">
    <property type="term" value="F:protein dimerization activity"/>
    <property type="evidence" value="ECO:0007669"/>
    <property type="project" value="InterPro"/>
</dbReference>
<comment type="similarity">
    <text evidence="2">Belongs to the DtxR/MntR family.</text>
</comment>
<dbReference type="PANTHER" id="PTHR33238">
    <property type="entry name" value="IRON (METAL) DEPENDENT REPRESSOR, DTXR FAMILY"/>
    <property type="match status" value="1"/>
</dbReference>
<sequence length="225" mass="25201">MQAEDLVDTTEMYLKAVLELEEEGAVAMRARLAERFGHSGPTVQQTVSRMQRDDLLVVEADRQLRFTDRGRARAMSVMRKHRLAEVFLDRVIGLDWKQVHQEACRWEHVMSDRVEALLDRLLDSPETTPYGNRLAGNLPPDAARNLVKVATSREGRSDATIAWIGEPLQADVEALGDLHTLGLLPGRRVAVERRGPSILVEIDGEDGRIELPHEIAAHLFAVSVD</sequence>
<dbReference type="PATRIC" id="fig|1389489.3.peg.2447"/>
<dbReference type="KEGG" id="lxy:O159_25510"/>
<evidence type="ECO:0000256" key="7">
    <source>
        <dbReference type="ARBA" id="ARBA00023163"/>
    </source>
</evidence>
<dbReference type="GO" id="GO:0003700">
    <property type="term" value="F:DNA-binding transcription factor activity"/>
    <property type="evidence" value="ECO:0007669"/>
    <property type="project" value="InterPro"/>
</dbReference>
<reference evidence="9 10" key="1">
    <citation type="journal article" date="2013" name="Genome Announc.">
        <title>Complete Genome Sequence of Leifsonia xyli subsp. cynodontis Strain DSM46306, a Gram-Positive Bacterial Pathogen of Grasses.</title>
        <authorList>
            <person name="Monteiro-Vitorello C.B."/>
            <person name="Zerillo M.M."/>
            <person name="Van Sluys M.A."/>
            <person name="Camargo L.E."/>
            <person name="Kitajima J.P."/>
        </authorList>
    </citation>
    <scope>NUCLEOTIDE SEQUENCE [LARGE SCALE GENOMIC DNA]</scope>
    <source>
        <strain evidence="9 10">DSM 46306</strain>
    </source>
</reference>
<protein>
    <recommendedName>
        <fullName evidence="8">HTH dtxR-type domain-containing protein</fullName>
    </recommendedName>
</protein>
<keyword evidence="10" id="KW-1185">Reference proteome</keyword>
<comment type="subcellular location">
    <subcellularLocation>
        <location evidence="1">Cytoplasm</location>
    </subcellularLocation>
</comment>
<proteinExistence type="inferred from homology"/>
<dbReference type="HOGENOM" id="CLU_069532_0_0_11"/>
<dbReference type="SUPFAM" id="SSF50037">
    <property type="entry name" value="C-terminal domain of transcriptional repressors"/>
    <property type="match status" value="1"/>
</dbReference>
<dbReference type="InterPro" id="IPR008988">
    <property type="entry name" value="Transcriptional_repressor_C"/>
</dbReference>
<dbReference type="InterPro" id="IPR036390">
    <property type="entry name" value="WH_DNA-bd_sf"/>
</dbReference>
<evidence type="ECO:0000256" key="3">
    <source>
        <dbReference type="ARBA" id="ARBA00011738"/>
    </source>
</evidence>
<dbReference type="Gene3D" id="1.10.60.10">
    <property type="entry name" value="Iron dependent repressor, metal binding and dimerisation domain"/>
    <property type="match status" value="1"/>
</dbReference>
<dbReference type="Gene3D" id="2.30.30.90">
    <property type="match status" value="1"/>
</dbReference>
<dbReference type="GO" id="GO:0046914">
    <property type="term" value="F:transition metal ion binding"/>
    <property type="evidence" value="ECO:0007669"/>
    <property type="project" value="InterPro"/>
</dbReference>
<evidence type="ECO:0000256" key="1">
    <source>
        <dbReference type="ARBA" id="ARBA00004496"/>
    </source>
</evidence>
<evidence type="ECO:0000313" key="9">
    <source>
        <dbReference type="EMBL" id="AGW42482.1"/>
    </source>
</evidence>
<dbReference type="InterPro" id="IPR036388">
    <property type="entry name" value="WH-like_DNA-bd_sf"/>
</dbReference>
<dbReference type="InterPro" id="IPR050536">
    <property type="entry name" value="DtxR_MntR_Metal-Reg"/>
</dbReference>
<dbReference type="GO" id="GO:0005737">
    <property type="term" value="C:cytoplasm"/>
    <property type="evidence" value="ECO:0007669"/>
    <property type="project" value="UniProtKB-SubCell"/>
</dbReference>